<evidence type="ECO:0000259" key="7">
    <source>
        <dbReference type="SMART" id="SM00831"/>
    </source>
</evidence>
<proteinExistence type="predicted"/>
<feature type="domain" description="Cation-transporting P-type ATPase N-terminal" evidence="7">
    <location>
        <begin position="85"/>
        <end position="163"/>
    </location>
</feature>
<evidence type="ECO:0000256" key="5">
    <source>
        <dbReference type="SAM" id="MobiDB-lite"/>
    </source>
</evidence>
<sequence length="1092" mass="119889">MSESTLKLQGALLLDGQHHKPFSLRNIQQQSQRSQFSVQSQQSYPPDTSDEVATTSTYLRRGNLENLPPVFAPSNAAEQWRIVKSFELISSACRRLDDALKCGLDYEKWKPDTTLKECLEQYGPNELPKPKMESYLTLWIHSFYDIMMILLVIAMIILFAVGDVVAASAILIILLIATNIGAYTEYTSNKAAADLGDLPGVSLVRSANHPDNNQGWIHVVNTKLLPGMIIQLKTGDIVPADSIILSQNEECHCNEAMLTGESEPVHKVEYYVDGDDQQETKKPGTILEKKAENGDEDEEKALDENSHRKEQDILHHREAMTRLYMGTEFSGDCVALVVETGERTQMGRIFQAMADEEQEMSPLQKMIDKLVLILALVSIAASVLNAAVCIPTGRGVQPDSEDPQALVCVLNSVALTVAAVPENLPVALVIALAAIIKNLAKKDVIVKSLPAGEELSRLNYVFSDKTGTLTKNEMTARAVVTSEGFVGLQDQFVGPQDCTPLSSESVSSSQLPTYVRLLAAKAQDELRSNPTGDACKQAYPKELDSDENIIFERVLLETATSTTKLARMAVNINGQDYLAKVGSDWVLRGATGQATMATDLGSFSMSTVEKFDYDQSLQSLEAWAKEGYRVICVAVKPVAELPEKIVEGEEGEFGDGFIFLGSLVLQDPPREDVAENIKVIRGAGVVVTMITGDNPLTGMSIARQVGLADNLTKEEEQMCLINAYEFFRDMSEEDAKAEIRVRLDFSMTHKMGLIIGRVSPLQKRWFVEVANDMKLVTAMTGDGANDAPALRGANVGIAMGNGSDIAKAAGDMILVDSSFSGIVEAIRAGRLGFDNILKFLLFLLGTNISEVIIYLTLTFADVVIVLDALNLLVLNLLTDGFPAIALSLEKAEGDLMKRAPLRRDTSVLNRFTYISITITNLGLLISYVVVILVGNMWYLGNFRGYDTGAVDDYDKGLKQTRMLFILLINIAELLLGFSHRAPDRSIFSIGFFSGKWMNISSLSSMVIIILMTHLPGVKNVMGTDYLDWQGYLLVAGMSVFPFLVHEVAKVLIIEPFNLSVYELCKYEYTGSKTKKSITKEASSMSQPDPEAL</sequence>
<dbReference type="InterPro" id="IPR044492">
    <property type="entry name" value="P_typ_ATPase_HD_dom"/>
</dbReference>
<dbReference type="NCBIfam" id="TIGR01494">
    <property type="entry name" value="ATPase_P-type"/>
    <property type="match status" value="2"/>
</dbReference>
<keyword evidence="4 6" id="KW-0472">Membrane</keyword>
<dbReference type="PROSITE" id="PS00154">
    <property type="entry name" value="ATPASE_E1_E2"/>
    <property type="match status" value="1"/>
</dbReference>
<dbReference type="GO" id="GO:0016020">
    <property type="term" value="C:membrane"/>
    <property type="evidence" value="ECO:0007669"/>
    <property type="project" value="UniProtKB-SubCell"/>
</dbReference>
<feature type="transmembrane region" description="Helical" evidence="6">
    <location>
        <begin position="1028"/>
        <end position="1048"/>
    </location>
</feature>
<dbReference type="InterPro" id="IPR004014">
    <property type="entry name" value="ATPase_P-typ_cation-transptr_N"/>
</dbReference>
<dbReference type="InterPro" id="IPR018303">
    <property type="entry name" value="ATPase_P-typ_P_site"/>
</dbReference>
<keyword evidence="2 6" id="KW-0812">Transmembrane</keyword>
<accession>A0A9K3PGR9</accession>
<dbReference type="InterPro" id="IPR006068">
    <property type="entry name" value="ATPase_P-typ_cation-transptr_C"/>
</dbReference>
<protein>
    <submittedName>
        <fullName evidence="8">Cation transport ATPase</fullName>
    </submittedName>
</protein>
<dbReference type="SMART" id="SM00831">
    <property type="entry name" value="Cation_ATPase_N"/>
    <property type="match status" value="1"/>
</dbReference>
<dbReference type="InterPro" id="IPR001757">
    <property type="entry name" value="P_typ_ATPase"/>
</dbReference>
<dbReference type="AlphaFoldDB" id="A0A9K3PGR9"/>
<gene>
    <name evidence="8" type="ORF">IV203_005714</name>
</gene>
<feature type="transmembrane region" description="Helical" evidence="6">
    <location>
        <begin position="370"/>
        <end position="393"/>
    </location>
</feature>
<dbReference type="PANTHER" id="PTHR42861">
    <property type="entry name" value="CALCIUM-TRANSPORTING ATPASE"/>
    <property type="match status" value="1"/>
</dbReference>
<dbReference type="SFLD" id="SFLDF00027">
    <property type="entry name" value="p-type_atpase"/>
    <property type="match status" value="1"/>
</dbReference>
<evidence type="ECO:0000313" key="8">
    <source>
        <dbReference type="EMBL" id="KAG7346645.1"/>
    </source>
</evidence>
<dbReference type="EMBL" id="JAGRRH010000021">
    <property type="protein sequence ID" value="KAG7346645.1"/>
    <property type="molecule type" value="Genomic_DNA"/>
</dbReference>
<dbReference type="Pfam" id="PF00689">
    <property type="entry name" value="Cation_ATPase_C"/>
    <property type="match status" value="1"/>
</dbReference>
<evidence type="ECO:0000256" key="4">
    <source>
        <dbReference type="ARBA" id="ARBA00023136"/>
    </source>
</evidence>
<evidence type="ECO:0000313" key="9">
    <source>
        <dbReference type="Proteomes" id="UP000693970"/>
    </source>
</evidence>
<feature type="region of interest" description="Disordered" evidence="5">
    <location>
        <begin position="274"/>
        <end position="309"/>
    </location>
</feature>
<comment type="subcellular location">
    <subcellularLocation>
        <location evidence="1">Membrane</location>
    </subcellularLocation>
</comment>
<feature type="transmembrane region" description="Helical" evidence="6">
    <location>
        <begin position="996"/>
        <end position="1016"/>
    </location>
</feature>
<evidence type="ECO:0000256" key="2">
    <source>
        <dbReference type="ARBA" id="ARBA00022692"/>
    </source>
</evidence>
<dbReference type="InterPro" id="IPR059000">
    <property type="entry name" value="ATPase_P-type_domA"/>
</dbReference>
<feature type="compositionally biased region" description="Basic and acidic residues" evidence="5">
    <location>
        <begin position="278"/>
        <end position="293"/>
    </location>
</feature>
<dbReference type="SFLD" id="SFLDG00002">
    <property type="entry name" value="C1.7:_P-type_atpase_like"/>
    <property type="match status" value="1"/>
</dbReference>
<feature type="transmembrane region" description="Helical" evidence="6">
    <location>
        <begin position="836"/>
        <end position="857"/>
    </location>
</feature>
<feature type="transmembrane region" description="Helical" evidence="6">
    <location>
        <begin position="911"/>
        <end position="939"/>
    </location>
</feature>
<reference evidence="8" key="1">
    <citation type="journal article" date="2021" name="Sci. Rep.">
        <title>Diploid genomic architecture of Nitzschia inconspicua, an elite biomass production diatom.</title>
        <authorList>
            <person name="Oliver A."/>
            <person name="Podell S."/>
            <person name="Pinowska A."/>
            <person name="Traller J.C."/>
            <person name="Smith S.R."/>
            <person name="McClure R."/>
            <person name="Beliaev A."/>
            <person name="Bohutskyi P."/>
            <person name="Hill E.A."/>
            <person name="Rabines A."/>
            <person name="Zheng H."/>
            <person name="Allen L.Z."/>
            <person name="Kuo A."/>
            <person name="Grigoriev I.V."/>
            <person name="Allen A.E."/>
            <person name="Hazlebeck D."/>
            <person name="Allen E.E."/>
        </authorList>
    </citation>
    <scope>NUCLEOTIDE SEQUENCE</scope>
    <source>
        <strain evidence="8">Hildebrandi</strain>
    </source>
</reference>
<evidence type="ECO:0000256" key="1">
    <source>
        <dbReference type="ARBA" id="ARBA00004370"/>
    </source>
</evidence>
<dbReference type="OrthoDB" id="3352408at2759"/>
<dbReference type="Pfam" id="PF00702">
    <property type="entry name" value="Hydrolase"/>
    <property type="match status" value="1"/>
</dbReference>
<name>A0A9K3PGR9_9STRA</name>
<evidence type="ECO:0000256" key="6">
    <source>
        <dbReference type="SAM" id="Phobius"/>
    </source>
</evidence>
<dbReference type="Pfam" id="PF00690">
    <property type="entry name" value="Cation_ATPase_N"/>
    <property type="match status" value="1"/>
</dbReference>
<dbReference type="SFLD" id="SFLDS00003">
    <property type="entry name" value="Haloacid_Dehalogenase"/>
    <property type="match status" value="1"/>
</dbReference>
<dbReference type="GO" id="GO:0005524">
    <property type="term" value="F:ATP binding"/>
    <property type="evidence" value="ECO:0007669"/>
    <property type="project" value="InterPro"/>
</dbReference>
<dbReference type="GO" id="GO:0016887">
    <property type="term" value="F:ATP hydrolysis activity"/>
    <property type="evidence" value="ECO:0007669"/>
    <property type="project" value="InterPro"/>
</dbReference>
<feature type="transmembrane region" description="Helical" evidence="6">
    <location>
        <begin position="959"/>
        <end position="975"/>
    </location>
</feature>
<feature type="transmembrane region" description="Helical" evidence="6">
    <location>
        <begin position="138"/>
        <end position="159"/>
    </location>
</feature>
<evidence type="ECO:0000256" key="3">
    <source>
        <dbReference type="ARBA" id="ARBA00022989"/>
    </source>
</evidence>
<reference evidence="8" key="2">
    <citation type="submission" date="2021-04" db="EMBL/GenBank/DDBJ databases">
        <authorList>
            <person name="Podell S."/>
        </authorList>
    </citation>
    <scope>NUCLEOTIDE SEQUENCE</scope>
    <source>
        <strain evidence="8">Hildebrandi</strain>
    </source>
</reference>
<dbReference type="Pfam" id="PF00122">
    <property type="entry name" value="E1-E2_ATPase"/>
    <property type="match status" value="1"/>
</dbReference>
<feature type="transmembrane region" description="Helical" evidence="6">
    <location>
        <begin position="165"/>
        <end position="183"/>
    </location>
</feature>
<organism evidence="8 9">
    <name type="scientific">Nitzschia inconspicua</name>
    <dbReference type="NCBI Taxonomy" id="303405"/>
    <lineage>
        <taxon>Eukaryota</taxon>
        <taxon>Sar</taxon>
        <taxon>Stramenopiles</taxon>
        <taxon>Ochrophyta</taxon>
        <taxon>Bacillariophyta</taxon>
        <taxon>Bacillariophyceae</taxon>
        <taxon>Bacillariophycidae</taxon>
        <taxon>Bacillariales</taxon>
        <taxon>Bacillariaceae</taxon>
        <taxon>Nitzschia</taxon>
    </lineage>
</organism>
<dbReference type="Proteomes" id="UP000693970">
    <property type="component" value="Unassembled WGS sequence"/>
</dbReference>
<feature type="transmembrane region" description="Helical" evidence="6">
    <location>
        <begin position="863"/>
        <end position="888"/>
    </location>
</feature>
<comment type="caution">
    <text evidence="8">The sequence shown here is derived from an EMBL/GenBank/DDBJ whole genome shotgun (WGS) entry which is preliminary data.</text>
</comment>
<keyword evidence="3 6" id="KW-1133">Transmembrane helix</keyword>
<keyword evidence="9" id="KW-1185">Reference proteome</keyword>
<feature type="transmembrane region" description="Helical" evidence="6">
    <location>
        <begin position="413"/>
        <end position="436"/>
    </location>
</feature>